<dbReference type="Gene3D" id="3.20.80.10">
    <property type="entry name" value="Regulatory factor, effector binding domain"/>
    <property type="match status" value="1"/>
</dbReference>
<keyword evidence="1" id="KW-0812">Transmembrane</keyword>
<proteinExistence type="predicted"/>
<feature type="domain" description="GyrI-like small molecule binding" evidence="2">
    <location>
        <begin position="34"/>
        <end position="130"/>
    </location>
</feature>
<reference evidence="4" key="1">
    <citation type="journal article" date="2019" name="PLoS Negl. Trop. Dis.">
        <title>Revisiting the worldwide diversity of Leptospira species in the environment.</title>
        <authorList>
            <person name="Vincent A.T."/>
            <person name="Schiettekatte O."/>
            <person name="Bourhy P."/>
            <person name="Veyrier F.J."/>
            <person name="Picardeau M."/>
        </authorList>
    </citation>
    <scope>NUCLEOTIDE SEQUENCE [LARGE SCALE GENOMIC DNA]</scope>
    <source>
        <strain evidence="4">201800295</strain>
    </source>
</reference>
<feature type="transmembrane region" description="Helical" evidence="1">
    <location>
        <begin position="7"/>
        <end position="25"/>
    </location>
</feature>
<protein>
    <recommendedName>
        <fullName evidence="2">GyrI-like small molecule binding domain-containing protein</fullName>
    </recommendedName>
</protein>
<organism evidence="3 4">
    <name type="scientific">Leptospira bouyouniensis</name>
    <dbReference type="NCBI Taxonomy" id="2484911"/>
    <lineage>
        <taxon>Bacteria</taxon>
        <taxon>Pseudomonadati</taxon>
        <taxon>Spirochaetota</taxon>
        <taxon>Spirochaetia</taxon>
        <taxon>Leptospirales</taxon>
        <taxon>Leptospiraceae</taxon>
        <taxon>Leptospira</taxon>
    </lineage>
</organism>
<keyword evidence="1" id="KW-1133">Transmembrane helix</keyword>
<keyword evidence="1" id="KW-0472">Membrane</keyword>
<evidence type="ECO:0000259" key="2">
    <source>
        <dbReference type="Pfam" id="PF06445"/>
    </source>
</evidence>
<dbReference type="SUPFAM" id="SSF55136">
    <property type="entry name" value="Probable bacterial effector-binding domain"/>
    <property type="match status" value="1"/>
</dbReference>
<dbReference type="RefSeq" id="WP_135753197.1">
    <property type="nucleotide sequence ID" value="NZ_RQFD01000003.1"/>
</dbReference>
<accession>A0ABY2L7V6</accession>
<keyword evidence="4" id="KW-1185">Reference proteome</keyword>
<evidence type="ECO:0000256" key="1">
    <source>
        <dbReference type="SAM" id="Phobius"/>
    </source>
</evidence>
<gene>
    <name evidence="3" type="ORF">EHQ10_03085</name>
</gene>
<evidence type="ECO:0000313" key="3">
    <source>
        <dbReference type="EMBL" id="TGK52751.1"/>
    </source>
</evidence>
<dbReference type="PANTHER" id="PTHR15949">
    <property type="entry name" value="TESTIS-EXPRESSED PROTEIN 264"/>
    <property type="match status" value="1"/>
</dbReference>
<dbReference type="PANTHER" id="PTHR15949:SF3">
    <property type="entry name" value="TESTIS-EXPRESSED PROTEIN 264"/>
    <property type="match status" value="1"/>
</dbReference>
<dbReference type="InterPro" id="IPR029442">
    <property type="entry name" value="GyrI-like"/>
</dbReference>
<dbReference type="InterPro" id="IPR011256">
    <property type="entry name" value="Reg_factor_effector_dom_sf"/>
</dbReference>
<comment type="caution">
    <text evidence="3">The sequence shown here is derived from an EMBL/GenBank/DDBJ whole genome shotgun (WGS) entry which is preliminary data.</text>
</comment>
<evidence type="ECO:0000313" key="4">
    <source>
        <dbReference type="Proteomes" id="UP000297617"/>
    </source>
</evidence>
<dbReference type="Proteomes" id="UP000297617">
    <property type="component" value="Unassembled WGS sequence"/>
</dbReference>
<dbReference type="Pfam" id="PF06445">
    <property type="entry name" value="GyrI-like"/>
    <property type="match status" value="1"/>
</dbReference>
<dbReference type="EMBL" id="RQFD01000003">
    <property type="protein sequence ID" value="TGK52751.1"/>
    <property type="molecule type" value="Genomic_DNA"/>
</dbReference>
<name>A0ABY2L7V6_9LEPT</name>
<sequence length="199" mass="22681">MKLLFRFRIGIGVLLVVGISFYAYMGGFKQVEVTQESFGPEEIFIYPHKGPYQNLKDSWEKFQKDWESVGITECNSLAVYLDDPNTPPEQLRSVLGCRMDGLTDSQMKSVKSKFVTFSIPKMNCLSATFPFKNVLSYFLAPTKVYPKFQESLLREPKETSVAIEVYGGSANFVDKIDFYMPIGVKRDVFSPLETLFISK</sequence>